<dbReference type="EMBL" id="PFBG01000017">
    <property type="protein sequence ID" value="PIR85942.1"/>
    <property type="molecule type" value="Genomic_DNA"/>
</dbReference>
<dbReference type="Gene3D" id="3.40.50.150">
    <property type="entry name" value="Vaccinia Virus protein VP39"/>
    <property type="match status" value="1"/>
</dbReference>
<proteinExistence type="predicted"/>
<sequence>MRKIFFIVTSWFKKLTGKQLFYITPNSHNSLGKTAVRCDVGFWYVGNVYDSTDIAYGIAQNGVVEKEDTNLVLKILSQINFPVVYDIGANTGYYGILAATKFNATVHSFEPIPEHVVCIKESARLNGTQDKVTTHTVALGNKEDILELSLAGSGSTLTTDFLGEVSLPSLKVTVKTLDSLDLPAPHFIKIDVEGYEWEVLQGAKETIKKYKPICFIEIAKKFPERKFIHPHFTEIIKFFHDQDYKVERNAAEGLVDLEDIPDGVSMYLCTPK</sequence>
<organism evidence="2 3">
    <name type="scientific">Candidatus Kaiserbacteria bacterium CG10_big_fil_rev_8_21_14_0_10_44_10</name>
    <dbReference type="NCBI Taxonomy" id="1974606"/>
    <lineage>
        <taxon>Bacteria</taxon>
        <taxon>Candidatus Kaiseribacteriota</taxon>
    </lineage>
</organism>
<feature type="domain" description="Methyltransferase FkbM" evidence="1">
    <location>
        <begin position="86"/>
        <end position="246"/>
    </location>
</feature>
<dbReference type="PANTHER" id="PTHR34203">
    <property type="entry name" value="METHYLTRANSFERASE, FKBM FAMILY PROTEIN"/>
    <property type="match status" value="1"/>
</dbReference>
<dbReference type="Pfam" id="PF05050">
    <property type="entry name" value="Methyltransf_21"/>
    <property type="match status" value="1"/>
</dbReference>
<dbReference type="AlphaFoldDB" id="A0A2H0UHR4"/>
<reference evidence="3" key="1">
    <citation type="submission" date="2017-09" db="EMBL/GenBank/DDBJ databases">
        <title>Depth-based differentiation of microbial function through sediment-hosted aquifers and enrichment of novel symbionts in the deep terrestrial subsurface.</title>
        <authorList>
            <person name="Probst A.J."/>
            <person name="Ladd B."/>
            <person name="Jarett J.K."/>
            <person name="Geller-Mcgrath D.E."/>
            <person name="Sieber C.M.K."/>
            <person name="Emerson J.B."/>
            <person name="Anantharaman K."/>
            <person name="Thomas B.C."/>
            <person name="Malmstrom R."/>
            <person name="Stieglmeier M."/>
            <person name="Klingl A."/>
            <person name="Woyke T."/>
            <person name="Ryan C.M."/>
            <person name="Banfield J.F."/>
        </authorList>
    </citation>
    <scope>NUCLEOTIDE SEQUENCE [LARGE SCALE GENOMIC DNA]</scope>
</reference>
<dbReference type="SUPFAM" id="SSF53335">
    <property type="entry name" value="S-adenosyl-L-methionine-dependent methyltransferases"/>
    <property type="match status" value="1"/>
</dbReference>
<protein>
    <recommendedName>
        <fullName evidence="1">Methyltransferase FkbM domain-containing protein</fullName>
    </recommendedName>
</protein>
<accession>A0A2H0UHR4</accession>
<evidence type="ECO:0000313" key="2">
    <source>
        <dbReference type="EMBL" id="PIR85942.1"/>
    </source>
</evidence>
<dbReference type="Proteomes" id="UP000229612">
    <property type="component" value="Unassembled WGS sequence"/>
</dbReference>
<dbReference type="InterPro" id="IPR006342">
    <property type="entry name" value="FkbM_mtfrase"/>
</dbReference>
<evidence type="ECO:0000313" key="3">
    <source>
        <dbReference type="Proteomes" id="UP000229612"/>
    </source>
</evidence>
<dbReference type="NCBIfam" id="TIGR01444">
    <property type="entry name" value="fkbM_fam"/>
    <property type="match status" value="1"/>
</dbReference>
<name>A0A2H0UHR4_9BACT</name>
<gene>
    <name evidence="2" type="ORF">COU14_01520</name>
</gene>
<comment type="caution">
    <text evidence="2">The sequence shown here is derived from an EMBL/GenBank/DDBJ whole genome shotgun (WGS) entry which is preliminary data.</text>
</comment>
<dbReference type="PANTHER" id="PTHR34203:SF15">
    <property type="entry name" value="SLL1173 PROTEIN"/>
    <property type="match status" value="1"/>
</dbReference>
<dbReference type="InterPro" id="IPR052514">
    <property type="entry name" value="SAM-dependent_MTase"/>
</dbReference>
<evidence type="ECO:0000259" key="1">
    <source>
        <dbReference type="Pfam" id="PF05050"/>
    </source>
</evidence>
<dbReference type="InterPro" id="IPR029063">
    <property type="entry name" value="SAM-dependent_MTases_sf"/>
</dbReference>